<keyword evidence="3" id="KW-0072">Autophagy</keyword>
<dbReference type="GO" id="GO:0006914">
    <property type="term" value="P:autophagy"/>
    <property type="evidence" value="ECO:0007669"/>
    <property type="project" value="UniProtKB-KW"/>
</dbReference>
<dbReference type="InterPro" id="IPR036322">
    <property type="entry name" value="WD40_repeat_dom_sf"/>
</dbReference>
<dbReference type="InterPro" id="IPR001680">
    <property type="entry name" value="WD40_rpt"/>
</dbReference>
<dbReference type="Proteomes" id="UP001175271">
    <property type="component" value="Unassembled WGS sequence"/>
</dbReference>
<dbReference type="InterPro" id="IPR048720">
    <property type="entry name" value="PROPPIN"/>
</dbReference>
<sequence length="387" mass="43064">MSNTRDVDVVHHVAFNNQQTMFAIASDRGVRRFNVKGLEQVMHLDFATVGSIKRVAIFDHSGLIAMQSGGTRPKFSQSSVVVWDDHSDRRGYFVDAVVKGDVTNFAMTKNKLVIFDANHLTVFDFDTCQKLCCVDISYNVDGIMALCTDPKSELLAYPGFNTGTVQLVNVGNISSTTSISPTAIQAHKSQVVQIALNVQGTMLATGSVKGTLIRVFDTTKKSELFSFRRGFDTCSLYSLRFSPCHSFLAVSSDKGTIHVFELEKNDERLTLDKNLFERISGSDAARSVAQFTLPAEAELAFGCLHDVKMTSEITDDLSYSMNSSDIMDTARTSISNINPLNRLKNKSIIAIYKGWDFFMFSDPGKEWTFHENLYSSALEQFFFRPSA</sequence>
<dbReference type="SUPFAM" id="SSF50978">
    <property type="entry name" value="WD40 repeat-like"/>
    <property type="match status" value="1"/>
</dbReference>
<gene>
    <name evidence="5" type="ORF">QR680_001732</name>
</gene>
<dbReference type="PANTHER" id="PTHR11227">
    <property type="entry name" value="WD-REPEAT PROTEIN INTERACTING WITH PHOSPHOINOSIDES WIPI -RELATED"/>
    <property type="match status" value="1"/>
</dbReference>
<dbReference type="AlphaFoldDB" id="A0AA39H0G5"/>
<dbReference type="SMART" id="SM00320">
    <property type="entry name" value="WD40"/>
    <property type="match status" value="2"/>
</dbReference>
<keyword evidence="1" id="KW-0853">WD repeat</keyword>
<evidence type="ECO:0000256" key="1">
    <source>
        <dbReference type="ARBA" id="ARBA00022574"/>
    </source>
</evidence>
<protein>
    <submittedName>
        <fullName evidence="5">Uncharacterized protein</fullName>
    </submittedName>
</protein>
<name>A0AA39H0G5_9BILA</name>
<keyword evidence="2" id="KW-0677">Repeat</keyword>
<evidence type="ECO:0000256" key="2">
    <source>
        <dbReference type="ARBA" id="ARBA00022737"/>
    </source>
</evidence>
<dbReference type="Pfam" id="PF21032">
    <property type="entry name" value="PROPPIN"/>
    <property type="match status" value="1"/>
</dbReference>
<dbReference type="Gene3D" id="2.130.10.10">
    <property type="entry name" value="YVTN repeat-like/Quinoprotein amine dehydrogenase"/>
    <property type="match status" value="1"/>
</dbReference>
<dbReference type="EMBL" id="JAUCMV010000005">
    <property type="protein sequence ID" value="KAK0396479.1"/>
    <property type="molecule type" value="Genomic_DNA"/>
</dbReference>
<organism evidence="5 6">
    <name type="scientific">Steinernema hermaphroditum</name>
    <dbReference type="NCBI Taxonomy" id="289476"/>
    <lineage>
        <taxon>Eukaryota</taxon>
        <taxon>Metazoa</taxon>
        <taxon>Ecdysozoa</taxon>
        <taxon>Nematoda</taxon>
        <taxon>Chromadorea</taxon>
        <taxon>Rhabditida</taxon>
        <taxon>Tylenchina</taxon>
        <taxon>Panagrolaimomorpha</taxon>
        <taxon>Strongyloidoidea</taxon>
        <taxon>Steinernematidae</taxon>
        <taxon>Steinernema</taxon>
    </lineage>
</organism>
<comment type="similarity">
    <text evidence="4">Belongs to the WD repeat PROPPIN family.</text>
</comment>
<accession>A0AA39H0G5</accession>
<dbReference type="GO" id="GO:0005737">
    <property type="term" value="C:cytoplasm"/>
    <property type="evidence" value="ECO:0007669"/>
    <property type="project" value="UniProtKB-ARBA"/>
</dbReference>
<evidence type="ECO:0000313" key="6">
    <source>
        <dbReference type="Proteomes" id="UP001175271"/>
    </source>
</evidence>
<comment type="caution">
    <text evidence="5">The sequence shown here is derived from an EMBL/GenBank/DDBJ whole genome shotgun (WGS) entry which is preliminary data.</text>
</comment>
<keyword evidence="6" id="KW-1185">Reference proteome</keyword>
<proteinExistence type="inferred from homology"/>
<evidence type="ECO:0000313" key="5">
    <source>
        <dbReference type="EMBL" id="KAK0396479.1"/>
    </source>
</evidence>
<evidence type="ECO:0000256" key="4">
    <source>
        <dbReference type="ARBA" id="ARBA00025740"/>
    </source>
</evidence>
<dbReference type="InterPro" id="IPR015943">
    <property type="entry name" value="WD40/YVTN_repeat-like_dom_sf"/>
</dbReference>
<evidence type="ECO:0000256" key="3">
    <source>
        <dbReference type="ARBA" id="ARBA00023006"/>
    </source>
</evidence>
<reference evidence="5" key="1">
    <citation type="submission" date="2023-06" db="EMBL/GenBank/DDBJ databases">
        <title>Genomic analysis of the entomopathogenic nematode Steinernema hermaphroditum.</title>
        <authorList>
            <person name="Schwarz E.M."/>
            <person name="Heppert J.K."/>
            <person name="Baniya A."/>
            <person name="Schwartz H.T."/>
            <person name="Tan C.-H."/>
            <person name="Antoshechkin I."/>
            <person name="Sternberg P.W."/>
            <person name="Goodrich-Blair H."/>
            <person name="Dillman A.R."/>
        </authorList>
    </citation>
    <scope>NUCLEOTIDE SEQUENCE</scope>
    <source>
        <strain evidence="5">PS9179</strain>
        <tissue evidence="5">Whole animal</tissue>
    </source>
</reference>